<keyword evidence="3" id="KW-1185">Reference proteome</keyword>
<feature type="domain" description="Putative DNA-binding" evidence="1">
    <location>
        <begin position="7"/>
        <end position="97"/>
    </location>
</feature>
<accession>A0ABT8XIH1</accession>
<proteinExistence type="predicted"/>
<dbReference type="EMBL" id="WHSC02000008">
    <property type="protein sequence ID" value="MDO6123497.1"/>
    <property type="molecule type" value="Genomic_DNA"/>
</dbReference>
<reference evidence="2" key="1">
    <citation type="submission" date="2022-04" db="EMBL/GenBank/DDBJ databases">
        <title>Shinella lacus sp. nov., a novel member of the genus Shinella from water.</title>
        <authorList>
            <person name="Deng Y."/>
        </authorList>
    </citation>
    <scope>NUCLEOTIDE SEQUENCE</scope>
    <source>
        <strain evidence="2">JCM 31239</strain>
    </source>
</reference>
<protein>
    <submittedName>
        <fullName evidence="2">DNA-binding domain-containing protein</fullName>
    </submittedName>
</protein>
<dbReference type="InterPro" id="IPR018640">
    <property type="entry name" value="DUF2063"/>
</dbReference>
<dbReference type="Pfam" id="PF09836">
    <property type="entry name" value="DUF2063"/>
    <property type="match status" value="1"/>
</dbReference>
<comment type="caution">
    <text evidence="2">The sequence shown here is derived from an EMBL/GenBank/DDBJ whole genome shotgun (WGS) entry which is preliminary data.</text>
</comment>
<evidence type="ECO:0000259" key="1">
    <source>
        <dbReference type="Pfam" id="PF09836"/>
    </source>
</evidence>
<keyword evidence="2" id="KW-0238">DNA-binding</keyword>
<sequence length="263" mass="28483">MTMSAATQNAFAIGLFSTTPPPSSLTAWNGTALERRYSVYRNNIIASLTEALVSRFPAALNIVGPDFFRAMAQAFIRLHPPRSPLLLAYGDDFPDFVAGFEPARELAYLPDVMRLEVARGRAYHAEEAVPLEARTLADVEPHRLRTLIFKPHPSLSVISSPYPVATIWAMNSGGRPLAALDDWLGEDILVVRPRMTVEMSGLPPGGAAFFRHLAAGVNLAGAADAVQHAEARFDLSANLAILLRSGAFTAFSQGTSDENRHDA</sequence>
<evidence type="ECO:0000313" key="2">
    <source>
        <dbReference type="EMBL" id="MDO6123497.1"/>
    </source>
</evidence>
<dbReference type="GO" id="GO:0003677">
    <property type="term" value="F:DNA binding"/>
    <property type="evidence" value="ECO:0007669"/>
    <property type="project" value="UniProtKB-KW"/>
</dbReference>
<gene>
    <name evidence="2" type="ORF">GB928_020080</name>
</gene>
<dbReference type="Proteomes" id="UP001177080">
    <property type="component" value="Unassembled WGS sequence"/>
</dbReference>
<dbReference type="RefSeq" id="WP_244762849.1">
    <property type="nucleotide sequence ID" value="NZ_JALJCJ010000006.1"/>
</dbReference>
<evidence type="ECO:0000313" key="3">
    <source>
        <dbReference type="Proteomes" id="UP001177080"/>
    </source>
</evidence>
<dbReference type="Gene3D" id="1.10.150.690">
    <property type="entry name" value="DUF2063"/>
    <property type="match status" value="1"/>
</dbReference>
<dbReference type="InterPro" id="IPR044922">
    <property type="entry name" value="DUF2063_N_sf"/>
</dbReference>
<name>A0ABT8XIH1_9HYPH</name>
<organism evidence="2 3">
    <name type="scientific">Shinella curvata</name>
    <dbReference type="NCBI Taxonomy" id="1817964"/>
    <lineage>
        <taxon>Bacteria</taxon>
        <taxon>Pseudomonadati</taxon>
        <taxon>Pseudomonadota</taxon>
        <taxon>Alphaproteobacteria</taxon>
        <taxon>Hyphomicrobiales</taxon>
        <taxon>Rhizobiaceae</taxon>
        <taxon>Shinella</taxon>
    </lineage>
</organism>